<proteinExistence type="evidence at transcript level"/>
<keyword evidence="7 10" id="KW-0472">Membrane</keyword>
<evidence type="ECO:0000256" key="4">
    <source>
        <dbReference type="ARBA" id="ARBA00022692"/>
    </source>
</evidence>
<dbReference type="GO" id="GO:0005549">
    <property type="term" value="F:odorant binding"/>
    <property type="evidence" value="ECO:0007669"/>
    <property type="project" value="InterPro"/>
</dbReference>
<feature type="transmembrane region" description="Helical" evidence="10">
    <location>
        <begin position="12"/>
        <end position="31"/>
    </location>
</feature>
<dbReference type="EMBL" id="MK248985">
    <property type="protein sequence ID" value="QGW45399.1"/>
    <property type="molecule type" value="mRNA"/>
</dbReference>
<sequence>MTGKVIQNIGLRAAWLFFICCQFIYSQVLYIRSGQYNRFFEVTSMYGLTFSCALKIWMFLNYRKEMIALHKFSIKITRLAGSHLAEKLATQQFYIVKLCKIFAVIGLLGELLYIYQPVAELITTRKLVPLMPIEMMFLDPTKVLDFVIFNSVLVVVGVWCPFYLFAVNFNFTTAILNCKIQVIIIEDDIQRLDAFWREPQTTTVVERHMLLKNICQKCQDKNRYVDVIKNMFDRPLFWYFCVAYTSQIICLYEIEVESWMPGYGIACGSFTEMMIYCFIGTKLFQINEQLCCVLTQSKWYTWDVFSQKMFLNLLNSSMNLKELWIGPLAPLSVVSLIQMVKSIYTYYTFLSEAL</sequence>
<comment type="caution">
    <text evidence="10">Lacks conserved residue(s) required for the propagation of feature annotation.</text>
</comment>
<keyword evidence="9 10" id="KW-0807">Transducer</keyword>
<dbReference type="GO" id="GO:0007165">
    <property type="term" value="P:signal transduction"/>
    <property type="evidence" value="ECO:0007669"/>
    <property type="project" value="UniProtKB-KW"/>
</dbReference>
<evidence type="ECO:0000256" key="2">
    <source>
        <dbReference type="ARBA" id="ARBA00022475"/>
    </source>
</evidence>
<evidence type="ECO:0000313" key="11">
    <source>
        <dbReference type="EMBL" id="QGW45399.1"/>
    </source>
</evidence>
<organism evidence="11">
    <name type="scientific">Bradysia odoriphaga</name>
    <dbReference type="NCBI Taxonomy" id="1564500"/>
    <lineage>
        <taxon>Eukaryota</taxon>
        <taxon>Metazoa</taxon>
        <taxon>Ecdysozoa</taxon>
        <taxon>Arthropoda</taxon>
        <taxon>Hexapoda</taxon>
        <taxon>Insecta</taxon>
        <taxon>Pterygota</taxon>
        <taxon>Neoptera</taxon>
        <taxon>Endopterygota</taxon>
        <taxon>Diptera</taxon>
        <taxon>Nematocera</taxon>
        <taxon>Sciaroidea</taxon>
        <taxon>Sciaridae</taxon>
        <taxon>Bradysia</taxon>
    </lineage>
</organism>
<evidence type="ECO:0000256" key="7">
    <source>
        <dbReference type="ARBA" id="ARBA00023136"/>
    </source>
</evidence>
<evidence type="ECO:0000256" key="5">
    <source>
        <dbReference type="ARBA" id="ARBA00022725"/>
    </source>
</evidence>
<dbReference type="PANTHER" id="PTHR21137:SF35">
    <property type="entry name" value="ODORANT RECEPTOR 19A-RELATED"/>
    <property type="match status" value="1"/>
</dbReference>
<evidence type="ECO:0000256" key="8">
    <source>
        <dbReference type="ARBA" id="ARBA00023170"/>
    </source>
</evidence>
<dbReference type="GO" id="GO:0004984">
    <property type="term" value="F:olfactory receptor activity"/>
    <property type="evidence" value="ECO:0007669"/>
    <property type="project" value="InterPro"/>
</dbReference>
<keyword evidence="6 10" id="KW-1133">Transmembrane helix</keyword>
<evidence type="ECO:0000256" key="3">
    <source>
        <dbReference type="ARBA" id="ARBA00022606"/>
    </source>
</evidence>
<keyword evidence="3 10" id="KW-0716">Sensory transduction</keyword>
<dbReference type="GO" id="GO:0005886">
    <property type="term" value="C:plasma membrane"/>
    <property type="evidence" value="ECO:0007669"/>
    <property type="project" value="UniProtKB-SubCell"/>
</dbReference>
<evidence type="ECO:0000256" key="1">
    <source>
        <dbReference type="ARBA" id="ARBA00004651"/>
    </source>
</evidence>
<evidence type="ECO:0000256" key="10">
    <source>
        <dbReference type="RuleBase" id="RU351113"/>
    </source>
</evidence>
<accession>A0A6B9C9R3</accession>
<evidence type="ECO:0000256" key="9">
    <source>
        <dbReference type="ARBA" id="ARBA00023224"/>
    </source>
</evidence>
<keyword evidence="8 10" id="KW-0675">Receptor</keyword>
<keyword evidence="5 10" id="KW-0552">Olfaction</keyword>
<feature type="transmembrane region" description="Helical" evidence="10">
    <location>
        <begin position="43"/>
        <end position="62"/>
    </location>
</feature>
<feature type="transmembrane region" description="Helical" evidence="10">
    <location>
        <begin position="146"/>
        <end position="166"/>
    </location>
</feature>
<dbReference type="PANTHER" id="PTHR21137">
    <property type="entry name" value="ODORANT RECEPTOR"/>
    <property type="match status" value="1"/>
</dbReference>
<dbReference type="InterPro" id="IPR004117">
    <property type="entry name" value="7tm6_olfct_rcpt"/>
</dbReference>
<evidence type="ECO:0000256" key="6">
    <source>
        <dbReference type="ARBA" id="ARBA00022989"/>
    </source>
</evidence>
<comment type="subcellular location">
    <subcellularLocation>
        <location evidence="1 10">Cell membrane</location>
        <topology evidence="1 10">Multi-pass membrane protein</topology>
    </subcellularLocation>
</comment>
<keyword evidence="2" id="KW-1003">Cell membrane</keyword>
<comment type="similarity">
    <text evidence="10">Belongs to the insect chemoreceptor superfamily. Heteromeric odorant receptor channel (TC 1.A.69) family.</text>
</comment>
<reference evidence="11" key="1">
    <citation type="submission" date="2018-11" db="EMBL/GenBank/DDBJ databases">
        <authorList>
            <person name="Zhao Y."/>
            <person name="Mu W."/>
            <person name="Zhou C."/>
        </authorList>
    </citation>
    <scope>NUCLEOTIDE SEQUENCE</scope>
</reference>
<name>A0A6B9C9R3_9DIPT</name>
<dbReference type="Pfam" id="PF02949">
    <property type="entry name" value="7tm_6"/>
    <property type="match status" value="1"/>
</dbReference>
<keyword evidence="4 10" id="KW-0812">Transmembrane</keyword>
<protein>
    <recommendedName>
        <fullName evidence="10">Odorant receptor</fullName>
    </recommendedName>
</protein>
<dbReference type="AlphaFoldDB" id="A0A6B9C9R3"/>
<feature type="transmembrane region" description="Helical" evidence="10">
    <location>
        <begin position="94"/>
        <end position="115"/>
    </location>
</feature>